<accession>A0ABM6F3H8</accession>
<keyword evidence="3" id="KW-1185">Reference proteome</keyword>
<dbReference type="Pfam" id="PF09343">
    <property type="entry name" value="DUF2460"/>
    <property type="match status" value="1"/>
</dbReference>
<dbReference type="RefSeq" id="WP_071069148.1">
    <property type="nucleotide sequence ID" value="NZ_CP017754.1"/>
</dbReference>
<protein>
    <recommendedName>
        <fullName evidence="1">DUF2460 domain-containing protein</fullName>
    </recommendedName>
</protein>
<sequence length="201" mass="22894">MSNAIFPELAGIRPDRPRAPRFKTQVLEAASGREFRASRMANPIYRFSLGFEFLRESNGRAELRTLEGFYLARRGSFDSWLYRCAHDRAAADQLFGYGDGARTQFQLARSYGEFMEPVQNVEQIQGMRRGELLLPASAYTISPTGVVLFAQPPANGVPLRWTGTFFFRCRFESDDVSFDRIARNLYKAPRIEFRGSLGVKL</sequence>
<organism evidence="2 3">
    <name type="scientific">Cupriavidus malaysiensis</name>
    <dbReference type="NCBI Taxonomy" id="367825"/>
    <lineage>
        <taxon>Bacteria</taxon>
        <taxon>Pseudomonadati</taxon>
        <taxon>Pseudomonadota</taxon>
        <taxon>Betaproteobacteria</taxon>
        <taxon>Burkholderiales</taxon>
        <taxon>Burkholderiaceae</taxon>
        <taxon>Cupriavidus</taxon>
    </lineage>
</organism>
<dbReference type="Proteomes" id="UP000177515">
    <property type="component" value="Chromosome 1"/>
</dbReference>
<proteinExistence type="predicted"/>
<reference evidence="2 3" key="1">
    <citation type="submission" date="2016-10" db="EMBL/GenBank/DDBJ databases">
        <title>Complete genome sequences of three Cupriavidus strains isolated from various Malaysian environments.</title>
        <authorList>
            <person name="Abdullah A.A.-A."/>
            <person name="Shafie N.A.H."/>
            <person name="Lau N.S."/>
        </authorList>
    </citation>
    <scope>NUCLEOTIDE SEQUENCE [LARGE SCALE GENOMIC DNA]</scope>
    <source>
        <strain evidence="2 3">USMAA1020</strain>
    </source>
</reference>
<feature type="domain" description="DUF2460" evidence="1">
    <location>
        <begin position="17"/>
        <end position="193"/>
    </location>
</feature>
<name>A0ABM6F3H8_9BURK</name>
<evidence type="ECO:0000313" key="3">
    <source>
        <dbReference type="Proteomes" id="UP000177515"/>
    </source>
</evidence>
<gene>
    <name evidence="2" type="ORF">BKK80_09095</name>
</gene>
<dbReference type="InterPro" id="IPR011740">
    <property type="entry name" value="DUF2460"/>
</dbReference>
<evidence type="ECO:0000313" key="2">
    <source>
        <dbReference type="EMBL" id="AOZ05967.1"/>
    </source>
</evidence>
<dbReference type="EMBL" id="CP017754">
    <property type="protein sequence ID" value="AOZ05967.1"/>
    <property type="molecule type" value="Genomic_DNA"/>
</dbReference>
<evidence type="ECO:0000259" key="1">
    <source>
        <dbReference type="Pfam" id="PF09343"/>
    </source>
</evidence>